<name>A0A0E9R8C0_ANGAN</name>
<evidence type="ECO:0000313" key="1">
    <source>
        <dbReference type="EMBL" id="JAH24593.1"/>
    </source>
</evidence>
<reference evidence="1" key="2">
    <citation type="journal article" date="2015" name="Fish Shellfish Immunol.">
        <title>Early steps in the European eel (Anguilla anguilla)-Vibrio vulnificus interaction in the gills: Role of the RtxA13 toxin.</title>
        <authorList>
            <person name="Callol A."/>
            <person name="Pajuelo D."/>
            <person name="Ebbesson L."/>
            <person name="Teles M."/>
            <person name="MacKenzie S."/>
            <person name="Amaro C."/>
        </authorList>
    </citation>
    <scope>NUCLEOTIDE SEQUENCE</scope>
</reference>
<proteinExistence type="predicted"/>
<protein>
    <submittedName>
        <fullName evidence="1">Uncharacterized protein</fullName>
    </submittedName>
</protein>
<dbReference type="EMBL" id="GBXM01083984">
    <property type="protein sequence ID" value="JAH24593.1"/>
    <property type="molecule type" value="Transcribed_RNA"/>
</dbReference>
<organism evidence="1">
    <name type="scientific">Anguilla anguilla</name>
    <name type="common">European freshwater eel</name>
    <name type="synonym">Muraena anguilla</name>
    <dbReference type="NCBI Taxonomy" id="7936"/>
    <lineage>
        <taxon>Eukaryota</taxon>
        <taxon>Metazoa</taxon>
        <taxon>Chordata</taxon>
        <taxon>Craniata</taxon>
        <taxon>Vertebrata</taxon>
        <taxon>Euteleostomi</taxon>
        <taxon>Actinopterygii</taxon>
        <taxon>Neopterygii</taxon>
        <taxon>Teleostei</taxon>
        <taxon>Anguilliformes</taxon>
        <taxon>Anguillidae</taxon>
        <taxon>Anguilla</taxon>
    </lineage>
</organism>
<sequence length="11" mass="1273">MRVQCVHSNVT</sequence>
<reference evidence="1" key="1">
    <citation type="submission" date="2014-11" db="EMBL/GenBank/DDBJ databases">
        <authorList>
            <person name="Amaro Gonzalez C."/>
        </authorList>
    </citation>
    <scope>NUCLEOTIDE SEQUENCE</scope>
</reference>
<accession>A0A0E9R8C0</accession>